<protein>
    <submittedName>
        <fullName evidence="2">Uncharacterized protein</fullName>
    </submittedName>
</protein>
<dbReference type="RefSeq" id="WP_041059363.1">
    <property type="nucleotide sequence ID" value="NZ_JXAL01000001.1"/>
</dbReference>
<keyword evidence="1" id="KW-0812">Transmembrane</keyword>
<dbReference type="Proteomes" id="UP000054526">
    <property type="component" value="Unassembled WGS sequence"/>
</dbReference>
<comment type="caution">
    <text evidence="2">The sequence shown here is derived from an EMBL/GenBank/DDBJ whole genome shotgun (WGS) entry which is preliminary data.</text>
</comment>
<gene>
    <name evidence="2" type="ORF">SD71_03290</name>
</gene>
<keyword evidence="1" id="KW-0472">Membrane</keyword>
<dbReference type="EMBL" id="JXAL01000001">
    <property type="protein sequence ID" value="KIL37635.1"/>
    <property type="molecule type" value="Genomic_DNA"/>
</dbReference>
<evidence type="ECO:0000256" key="1">
    <source>
        <dbReference type="SAM" id="Phobius"/>
    </source>
</evidence>
<feature type="transmembrane region" description="Helical" evidence="1">
    <location>
        <begin position="34"/>
        <end position="53"/>
    </location>
</feature>
<evidence type="ECO:0000313" key="2">
    <source>
        <dbReference type="EMBL" id="KIL37635.1"/>
    </source>
</evidence>
<reference evidence="2 3" key="1">
    <citation type="submission" date="2014-12" db="EMBL/GenBank/DDBJ databases">
        <title>Draft genome sequence of Cohnella kolymensis strain B-2846.</title>
        <authorList>
            <person name="Karlyshev A.V."/>
            <person name="Kudryashova E.B."/>
        </authorList>
    </citation>
    <scope>NUCLEOTIDE SEQUENCE [LARGE SCALE GENOMIC DNA]</scope>
    <source>
        <strain evidence="2 3">VKM B-2846</strain>
    </source>
</reference>
<keyword evidence="3" id="KW-1185">Reference proteome</keyword>
<feature type="transmembrane region" description="Helical" evidence="1">
    <location>
        <begin position="6"/>
        <end position="27"/>
    </location>
</feature>
<accession>A0ABR5A9C0</accession>
<keyword evidence="1" id="KW-1133">Transmembrane helix</keyword>
<proteinExistence type="predicted"/>
<name>A0ABR5A9C0_9BACL</name>
<sequence>MAGNILYIPYTIVMIIGLIILGAVIIFKKSKTAAKNFFIFSIPIFILFQFYFWNLEFNDYVKSYLFPSKVFECEYVEELKNISIPLPERTVFKGKSDGCSLFYSTYVNVSEFKSFYQEELRTLKSKGIIQEYKYTELSDNDGTENKGFAAELPSGSKINFFIQRREGSGLISIAYEPNN</sequence>
<evidence type="ECO:0000313" key="3">
    <source>
        <dbReference type="Proteomes" id="UP000054526"/>
    </source>
</evidence>
<organism evidence="2 3">
    <name type="scientific">Cohnella kolymensis</name>
    <dbReference type="NCBI Taxonomy" id="1590652"/>
    <lineage>
        <taxon>Bacteria</taxon>
        <taxon>Bacillati</taxon>
        <taxon>Bacillota</taxon>
        <taxon>Bacilli</taxon>
        <taxon>Bacillales</taxon>
        <taxon>Paenibacillaceae</taxon>
        <taxon>Cohnella</taxon>
    </lineage>
</organism>